<evidence type="ECO:0000313" key="7">
    <source>
        <dbReference type="EMBL" id="ONH97370.1"/>
    </source>
</evidence>
<dbReference type="GO" id="GO:0005634">
    <property type="term" value="C:nucleus"/>
    <property type="evidence" value="ECO:0007669"/>
    <property type="project" value="UniProtKB-SubCell"/>
</dbReference>
<sequence length="179" mass="19814">LFLVGVIKHGLGSWSTIAKEFVSTKTPHQVAIYAESFFMRLLKPFLYNLGFKRTKQLPTIIPPREMDMNLPLPDNYSSSSKPPVPAAMATPAASGSNSMSLQKLDKYTSLFFPLEASSDERSAKTTPPVEPEMPVSLRALAEEPEPIKISLALPEFERDNEMEEEELNLELTLGRGGTS</sequence>
<proteinExistence type="predicted"/>
<evidence type="ECO:0000256" key="2">
    <source>
        <dbReference type="ARBA" id="ARBA00023125"/>
    </source>
</evidence>
<evidence type="ECO:0000256" key="3">
    <source>
        <dbReference type="ARBA" id="ARBA00023242"/>
    </source>
</evidence>
<dbReference type="InterPro" id="IPR052245">
    <property type="entry name" value="Plant_Stress_Dev_TF"/>
</dbReference>
<dbReference type="Proteomes" id="UP000006882">
    <property type="component" value="Chromosome G7"/>
</dbReference>
<evidence type="ECO:0000313" key="8">
    <source>
        <dbReference type="Proteomes" id="UP000006882"/>
    </source>
</evidence>
<dbReference type="AlphaFoldDB" id="A0A251NDG3"/>
<feature type="domain" description="SANT" evidence="5">
    <location>
        <begin position="1"/>
        <end position="42"/>
    </location>
</feature>
<dbReference type="GO" id="GO:0003677">
    <property type="term" value="F:DNA binding"/>
    <property type="evidence" value="ECO:0007669"/>
    <property type="project" value="UniProtKB-KW"/>
</dbReference>
<organism evidence="7 8">
    <name type="scientific">Prunus persica</name>
    <name type="common">Peach</name>
    <name type="synonym">Amygdalus persica</name>
    <dbReference type="NCBI Taxonomy" id="3760"/>
    <lineage>
        <taxon>Eukaryota</taxon>
        <taxon>Viridiplantae</taxon>
        <taxon>Streptophyta</taxon>
        <taxon>Embryophyta</taxon>
        <taxon>Tracheophyta</taxon>
        <taxon>Spermatophyta</taxon>
        <taxon>Magnoliopsida</taxon>
        <taxon>eudicotyledons</taxon>
        <taxon>Gunneridae</taxon>
        <taxon>Pentapetalae</taxon>
        <taxon>rosids</taxon>
        <taxon>fabids</taxon>
        <taxon>Rosales</taxon>
        <taxon>Rosaceae</taxon>
        <taxon>Amygdaloideae</taxon>
        <taxon>Amygdaleae</taxon>
        <taxon>Prunus</taxon>
    </lineage>
</organism>
<evidence type="ECO:0000256" key="1">
    <source>
        <dbReference type="ARBA" id="ARBA00004123"/>
    </source>
</evidence>
<evidence type="ECO:0000256" key="4">
    <source>
        <dbReference type="SAM" id="MobiDB-lite"/>
    </source>
</evidence>
<dbReference type="Gene3D" id="1.10.10.60">
    <property type="entry name" value="Homeodomain-like"/>
    <property type="match status" value="1"/>
</dbReference>
<dbReference type="EMBL" id="CM007657">
    <property type="protein sequence ID" value="ONH97370.1"/>
    <property type="molecule type" value="Genomic_DNA"/>
</dbReference>
<dbReference type="Gramene" id="ONH97370">
    <property type="protein sequence ID" value="ONH97370"/>
    <property type="gene ID" value="PRUPE_7G186100"/>
</dbReference>
<feature type="non-terminal residue" evidence="7">
    <location>
        <position position="1"/>
    </location>
</feature>
<dbReference type="PROSITE" id="PS51293">
    <property type="entry name" value="SANT"/>
    <property type="match status" value="1"/>
</dbReference>
<dbReference type="PANTHER" id="PTHR44191:SF62">
    <property type="entry name" value="OS04G0341900 PROTEIN"/>
    <property type="match status" value="1"/>
</dbReference>
<dbReference type="STRING" id="3760.A0A251NDG3"/>
<protein>
    <submittedName>
        <fullName evidence="7">Uncharacterized protein</fullName>
    </submittedName>
</protein>
<dbReference type="GO" id="GO:0006355">
    <property type="term" value="P:regulation of DNA-templated transcription"/>
    <property type="evidence" value="ECO:0007669"/>
    <property type="project" value="UniProtKB-ARBA"/>
</dbReference>
<gene>
    <name evidence="7" type="ORF">PRUPE_7G186100</name>
</gene>
<keyword evidence="3" id="KW-0539">Nucleus</keyword>
<feature type="region of interest" description="Disordered" evidence="4">
    <location>
        <begin position="72"/>
        <end position="98"/>
    </location>
</feature>
<evidence type="ECO:0000259" key="6">
    <source>
        <dbReference type="PROSITE" id="PS51294"/>
    </source>
</evidence>
<keyword evidence="8" id="KW-1185">Reference proteome</keyword>
<evidence type="ECO:0000259" key="5">
    <source>
        <dbReference type="PROSITE" id="PS51293"/>
    </source>
</evidence>
<dbReference type="InterPro" id="IPR017930">
    <property type="entry name" value="Myb_dom"/>
</dbReference>
<dbReference type="PANTHER" id="PTHR44191">
    <property type="entry name" value="TRANSCRIPTION FACTOR KUA1"/>
    <property type="match status" value="1"/>
</dbReference>
<comment type="subcellular location">
    <subcellularLocation>
        <location evidence="1">Nucleus</location>
    </subcellularLocation>
</comment>
<dbReference type="CDD" id="cd00167">
    <property type="entry name" value="SANT"/>
    <property type="match status" value="1"/>
</dbReference>
<dbReference type="PROSITE" id="PS51294">
    <property type="entry name" value="HTH_MYB"/>
    <property type="match status" value="1"/>
</dbReference>
<dbReference type="InterPro" id="IPR017884">
    <property type="entry name" value="SANT_dom"/>
</dbReference>
<reference evidence="7 8" key="1">
    <citation type="journal article" date="2013" name="Nat. Genet.">
        <title>The high-quality draft genome of peach (Prunus persica) identifies unique patterns of genetic diversity, domestication and genome evolution.</title>
        <authorList>
            <consortium name="International Peach Genome Initiative"/>
            <person name="Verde I."/>
            <person name="Abbott A.G."/>
            <person name="Scalabrin S."/>
            <person name="Jung S."/>
            <person name="Shu S."/>
            <person name="Marroni F."/>
            <person name="Zhebentyayeva T."/>
            <person name="Dettori M.T."/>
            <person name="Grimwood J."/>
            <person name="Cattonaro F."/>
            <person name="Zuccolo A."/>
            <person name="Rossini L."/>
            <person name="Jenkins J."/>
            <person name="Vendramin E."/>
            <person name="Meisel L.A."/>
            <person name="Decroocq V."/>
            <person name="Sosinski B."/>
            <person name="Prochnik S."/>
            <person name="Mitros T."/>
            <person name="Policriti A."/>
            <person name="Cipriani G."/>
            <person name="Dondini L."/>
            <person name="Ficklin S."/>
            <person name="Goodstein D.M."/>
            <person name="Xuan P."/>
            <person name="Del Fabbro C."/>
            <person name="Aramini V."/>
            <person name="Copetti D."/>
            <person name="Gonzalez S."/>
            <person name="Horner D.S."/>
            <person name="Falchi R."/>
            <person name="Lucas S."/>
            <person name="Mica E."/>
            <person name="Maldonado J."/>
            <person name="Lazzari B."/>
            <person name="Bielenberg D."/>
            <person name="Pirona R."/>
            <person name="Miculan M."/>
            <person name="Barakat A."/>
            <person name="Testolin R."/>
            <person name="Stella A."/>
            <person name="Tartarini S."/>
            <person name="Tonutti P."/>
            <person name="Arus P."/>
            <person name="Orellana A."/>
            <person name="Wells C."/>
            <person name="Main D."/>
            <person name="Vizzotto G."/>
            <person name="Silva H."/>
            <person name="Salamini F."/>
            <person name="Schmutz J."/>
            <person name="Morgante M."/>
            <person name="Rokhsar D.S."/>
        </authorList>
    </citation>
    <scope>NUCLEOTIDE SEQUENCE [LARGE SCALE GENOMIC DNA]</scope>
    <source>
        <strain evidence="8">cv. Nemared</strain>
    </source>
</reference>
<dbReference type="InterPro" id="IPR001005">
    <property type="entry name" value="SANT/Myb"/>
</dbReference>
<keyword evidence="2" id="KW-0238">DNA-binding</keyword>
<accession>A0A251NDG3</accession>
<feature type="domain" description="HTH myb-type" evidence="6">
    <location>
        <begin position="1"/>
        <end position="42"/>
    </location>
</feature>
<name>A0A251NDG3_PRUPE</name>